<feature type="region of interest" description="Disordered" evidence="5">
    <location>
        <begin position="247"/>
        <end position="905"/>
    </location>
</feature>
<dbReference type="PANTHER" id="PTHR46582">
    <property type="entry name" value="ZINC FINGER CCCH DOMAIN-CONTAINING PROTEIN 18"/>
    <property type="match status" value="1"/>
</dbReference>
<evidence type="ECO:0000313" key="9">
    <source>
        <dbReference type="Proteomes" id="UP000014760"/>
    </source>
</evidence>
<feature type="zinc finger region" description="C3H1-type" evidence="4">
    <location>
        <begin position="227"/>
        <end position="254"/>
    </location>
</feature>
<sequence>MDEESMDTGEIPSSPEGAASIEDTPSSPPTQEDAEEASNGPQAIKDADEGPASPDFDQDEEIAEASSAEEGEAEEDGEASVRGSEGSLVSSDEGNFADPVSARDSLPGSPVSSSGSGELDLEDDSKVAEKSPAKSGAVRMNRLSMHDDHHGELDYEEDEEIIEQMTRAHKGDDDLRENNDQAKDVEGSSEDGELSDDDCEEGEIKEDRKSRDRSRHQQQQQTEADVDSGPQICRFFLRGNCTWGAECRYVHPSPGGGRDRWTQGPLAGRLGHHPSSSSWEQIRAPIHMEQDSPPHRVPPPPTPAQASPPTESAWERGLRHAKELRRKAMQRKETEENFEEKKMTLSLDAKKAEIEVDKQSRKDDKRLQSVVQRMSPDHKDPYYDPGYEDDYYLGNAPSNSAQRSRDWDAPSELDSYEARWSRDPDSSRAPRDKFPRDRRFPDSKTRNRGADDERYQADKYDKYAEKFPPPVEKYLPGNGRENPSHRGRNNNAPNNNSAGGSSRNRGDVWADPWSRVKKSPKRTKTSRSGSRRRSHSKGSLSSSVSSSYSSRSRSRSSSYSSYSSASSISRSSSFSSRSRSPQPRGRRGPGSPPRRGGAGGRGGMGSAGRGSQGRPEPKQPKPAKKVRPAMKPTSLGAAVAQTKGAQAKVPKAPPPSHQGPSLKPPKRGQGAERGREPHRAAPGRGLPRISHKRSFSSSGSSRSFSSSRSRSWSRSSSSNSVSSVSSRSSASSKGSPRKAPGSKKTGKAPLAKKGKAPPSGRQAPPPNRQAPPTNRQAPPPSKQAVKRHPPPPSRKEPSRSSDTKAPVLKSKAKPPPPPPSVDKPALSQQPPQRKREDYPPVAKKPRPEPVRLTIPKKERLIKHNTSPLKEAPKPPPPPKPVVAMPEPKTPTKRRSSTSSRREELLQQLKAVEDAIARKRSKVN</sequence>
<keyword evidence="3 4" id="KW-0862">Zinc</keyword>
<gene>
    <name evidence="7" type="ORF">CAPTEDRAFT_223541</name>
</gene>
<evidence type="ECO:0000256" key="3">
    <source>
        <dbReference type="ARBA" id="ARBA00022833"/>
    </source>
</evidence>
<dbReference type="InterPro" id="IPR052647">
    <property type="entry name" value="Zinc_finger_CCCH-type"/>
</dbReference>
<feature type="compositionally biased region" description="Basic and acidic residues" evidence="5">
    <location>
        <begin position="169"/>
        <end position="186"/>
    </location>
</feature>
<dbReference type="EMBL" id="AMQN01013461">
    <property type="status" value="NOT_ANNOTATED_CDS"/>
    <property type="molecule type" value="Genomic_DNA"/>
</dbReference>
<dbReference type="FunCoup" id="R7TEG4">
    <property type="interactions" value="1267"/>
</dbReference>
<dbReference type="Pfam" id="PF18044">
    <property type="entry name" value="zf-CCCH_4"/>
    <property type="match status" value="1"/>
</dbReference>
<dbReference type="SUPFAM" id="SSF90229">
    <property type="entry name" value="CCCH zinc finger"/>
    <property type="match status" value="1"/>
</dbReference>
<feature type="compositionally biased region" description="Acidic residues" evidence="5">
    <location>
        <begin position="56"/>
        <end position="78"/>
    </location>
</feature>
<organism evidence="7">
    <name type="scientific">Capitella teleta</name>
    <name type="common">Polychaete worm</name>
    <dbReference type="NCBI Taxonomy" id="283909"/>
    <lineage>
        <taxon>Eukaryota</taxon>
        <taxon>Metazoa</taxon>
        <taxon>Spiralia</taxon>
        <taxon>Lophotrochozoa</taxon>
        <taxon>Annelida</taxon>
        <taxon>Polychaeta</taxon>
        <taxon>Sedentaria</taxon>
        <taxon>Scolecida</taxon>
        <taxon>Capitellidae</taxon>
        <taxon>Capitella</taxon>
    </lineage>
</organism>
<name>R7TEG4_CAPTE</name>
<dbReference type="GO" id="GO:0003723">
    <property type="term" value="F:RNA binding"/>
    <property type="evidence" value="ECO:0007669"/>
    <property type="project" value="TreeGrafter"/>
</dbReference>
<evidence type="ECO:0000313" key="8">
    <source>
        <dbReference type="EnsemblMetazoa" id="CapteP223541"/>
    </source>
</evidence>
<feature type="domain" description="C3H1-type" evidence="6">
    <location>
        <begin position="227"/>
        <end position="254"/>
    </location>
</feature>
<keyword evidence="1 4" id="KW-0479">Metal-binding</keyword>
<reference evidence="8" key="3">
    <citation type="submission" date="2015-06" db="UniProtKB">
        <authorList>
            <consortium name="EnsemblMetazoa"/>
        </authorList>
    </citation>
    <scope>IDENTIFICATION</scope>
</reference>
<feature type="compositionally biased region" description="Basic and acidic residues" evidence="5">
    <location>
        <begin position="330"/>
        <end position="367"/>
    </location>
</feature>
<dbReference type="PANTHER" id="PTHR46582:SF1">
    <property type="entry name" value="ZINC FINGER CCCH DOMAIN-CONTAINING PROTEIN 18"/>
    <property type="match status" value="1"/>
</dbReference>
<feature type="compositionally biased region" description="Low complexity" evidence="5">
    <location>
        <begin position="537"/>
        <end position="583"/>
    </location>
</feature>
<evidence type="ECO:0000256" key="2">
    <source>
        <dbReference type="ARBA" id="ARBA00022771"/>
    </source>
</evidence>
<evidence type="ECO:0000256" key="1">
    <source>
        <dbReference type="ARBA" id="ARBA00022723"/>
    </source>
</evidence>
<dbReference type="EMBL" id="KB310236">
    <property type="protein sequence ID" value="ELT92119.1"/>
    <property type="molecule type" value="Genomic_DNA"/>
</dbReference>
<dbReference type="AlphaFoldDB" id="R7TEG4"/>
<dbReference type="SMART" id="SM00356">
    <property type="entry name" value="ZnF_C3H1"/>
    <property type="match status" value="1"/>
</dbReference>
<dbReference type="EnsemblMetazoa" id="CapteT223541">
    <property type="protein sequence ID" value="CapteP223541"/>
    <property type="gene ID" value="CapteG223541"/>
</dbReference>
<feature type="compositionally biased region" description="Basic and acidic residues" evidence="5">
    <location>
        <begin position="416"/>
        <end position="465"/>
    </location>
</feature>
<protein>
    <recommendedName>
        <fullName evidence="6">C3H1-type domain-containing protein</fullName>
    </recommendedName>
</protein>
<proteinExistence type="predicted"/>
<feature type="compositionally biased region" description="Low complexity" evidence="5">
    <location>
        <begin position="489"/>
        <end position="503"/>
    </location>
</feature>
<feature type="compositionally biased region" description="Gly residues" evidence="5">
    <location>
        <begin position="596"/>
        <end position="611"/>
    </location>
</feature>
<dbReference type="PROSITE" id="PS50103">
    <property type="entry name" value="ZF_C3H1"/>
    <property type="match status" value="1"/>
</dbReference>
<dbReference type="GO" id="GO:0071011">
    <property type="term" value="C:precatalytic spliceosome"/>
    <property type="evidence" value="ECO:0007669"/>
    <property type="project" value="TreeGrafter"/>
</dbReference>
<keyword evidence="2 4" id="KW-0863">Zinc-finger</keyword>
<feature type="compositionally biased region" description="Basic and acidic residues" evidence="5">
    <location>
        <begin position="793"/>
        <end position="802"/>
    </location>
</feature>
<dbReference type="STRING" id="283909.R7TEG4"/>
<dbReference type="InterPro" id="IPR041367">
    <property type="entry name" value="Znf-CCCH_4"/>
</dbReference>
<feature type="compositionally biased region" description="Low complexity" evidence="5">
    <location>
        <begin position="105"/>
        <end position="117"/>
    </location>
</feature>
<keyword evidence="9" id="KW-1185">Reference proteome</keyword>
<dbReference type="Proteomes" id="UP000014760">
    <property type="component" value="Unassembled WGS sequence"/>
</dbReference>
<feature type="region of interest" description="Disordered" evidence="5">
    <location>
        <begin position="1"/>
        <end position="231"/>
    </location>
</feature>
<evidence type="ECO:0000256" key="4">
    <source>
        <dbReference type="PROSITE-ProRule" id="PRU00723"/>
    </source>
</evidence>
<reference evidence="7 9" key="2">
    <citation type="journal article" date="2013" name="Nature">
        <title>Insights into bilaterian evolution from three spiralian genomes.</title>
        <authorList>
            <person name="Simakov O."/>
            <person name="Marletaz F."/>
            <person name="Cho S.J."/>
            <person name="Edsinger-Gonzales E."/>
            <person name="Havlak P."/>
            <person name="Hellsten U."/>
            <person name="Kuo D.H."/>
            <person name="Larsson T."/>
            <person name="Lv J."/>
            <person name="Arendt D."/>
            <person name="Savage R."/>
            <person name="Osoegawa K."/>
            <person name="de Jong P."/>
            <person name="Grimwood J."/>
            <person name="Chapman J.A."/>
            <person name="Shapiro H."/>
            <person name="Aerts A."/>
            <person name="Otillar R.P."/>
            <person name="Terry A.Y."/>
            <person name="Boore J.L."/>
            <person name="Grigoriev I.V."/>
            <person name="Lindberg D.R."/>
            <person name="Seaver E.C."/>
            <person name="Weisblat D.A."/>
            <person name="Putnam N.H."/>
            <person name="Rokhsar D.S."/>
        </authorList>
    </citation>
    <scope>NUCLEOTIDE SEQUENCE</scope>
    <source>
        <strain evidence="7 9">I ESC-2004</strain>
    </source>
</reference>
<feature type="compositionally biased region" description="Basic and acidic residues" evidence="5">
    <location>
        <begin position="144"/>
        <end position="153"/>
    </location>
</feature>
<dbReference type="OMA" id="PYRNYRR"/>
<dbReference type="GO" id="GO:0008270">
    <property type="term" value="F:zinc ion binding"/>
    <property type="evidence" value="ECO:0007669"/>
    <property type="project" value="UniProtKB-KW"/>
</dbReference>
<dbReference type="OrthoDB" id="10072532at2759"/>
<feature type="compositionally biased region" description="Basic and acidic residues" evidence="5">
    <location>
        <begin position="669"/>
        <end position="679"/>
    </location>
</feature>
<evidence type="ECO:0000256" key="5">
    <source>
        <dbReference type="SAM" id="MobiDB-lite"/>
    </source>
</evidence>
<feature type="compositionally biased region" description="Low complexity" evidence="5">
    <location>
        <begin position="695"/>
        <end position="734"/>
    </location>
</feature>
<evidence type="ECO:0000313" key="7">
    <source>
        <dbReference type="EMBL" id="ELT92119.1"/>
    </source>
</evidence>
<reference evidence="9" key="1">
    <citation type="submission" date="2012-12" db="EMBL/GenBank/DDBJ databases">
        <authorList>
            <person name="Hellsten U."/>
            <person name="Grimwood J."/>
            <person name="Chapman J.A."/>
            <person name="Shapiro H."/>
            <person name="Aerts A."/>
            <person name="Otillar R.P."/>
            <person name="Terry A.Y."/>
            <person name="Boore J.L."/>
            <person name="Simakov O."/>
            <person name="Marletaz F."/>
            <person name="Cho S.-J."/>
            <person name="Edsinger-Gonzales E."/>
            <person name="Havlak P."/>
            <person name="Kuo D.-H."/>
            <person name="Larsson T."/>
            <person name="Lv J."/>
            <person name="Arendt D."/>
            <person name="Savage R."/>
            <person name="Osoegawa K."/>
            <person name="de Jong P."/>
            <person name="Lindberg D.R."/>
            <person name="Seaver E.C."/>
            <person name="Weisblat D.A."/>
            <person name="Putnam N.H."/>
            <person name="Grigoriev I.V."/>
            <person name="Rokhsar D.S."/>
        </authorList>
    </citation>
    <scope>NUCLEOTIDE SEQUENCE</scope>
    <source>
        <strain evidence="9">I ESC-2004</strain>
    </source>
</reference>
<accession>R7TEG4</accession>
<dbReference type="InterPro" id="IPR036855">
    <property type="entry name" value="Znf_CCCH_sf"/>
</dbReference>
<feature type="compositionally biased region" description="Basic residues" evidence="5">
    <location>
        <begin position="515"/>
        <end position="536"/>
    </location>
</feature>
<dbReference type="Gene3D" id="4.10.1000.10">
    <property type="entry name" value="Zinc finger, CCCH-type"/>
    <property type="match status" value="1"/>
</dbReference>
<feature type="compositionally biased region" description="Basic residues" evidence="5">
    <location>
        <begin position="740"/>
        <end position="755"/>
    </location>
</feature>
<feature type="compositionally biased region" description="Acidic residues" evidence="5">
    <location>
        <begin position="187"/>
        <end position="204"/>
    </location>
</feature>
<dbReference type="HOGENOM" id="CLU_316244_0_0_1"/>
<dbReference type="InterPro" id="IPR000571">
    <property type="entry name" value="Znf_CCCH"/>
</dbReference>
<evidence type="ECO:0000259" key="6">
    <source>
        <dbReference type="PROSITE" id="PS50103"/>
    </source>
</evidence>